<gene>
    <name evidence="11" type="ORF">GCM10009547_01910</name>
</gene>
<evidence type="ECO:0000256" key="4">
    <source>
        <dbReference type="ARBA" id="ARBA00022475"/>
    </source>
</evidence>
<keyword evidence="3" id="KW-0050">Antiport</keyword>
<dbReference type="InterPro" id="IPR038770">
    <property type="entry name" value="Na+/solute_symporter_sf"/>
</dbReference>
<feature type="transmembrane region" description="Helical" evidence="9">
    <location>
        <begin position="70"/>
        <end position="90"/>
    </location>
</feature>
<reference evidence="12" key="1">
    <citation type="journal article" date="2019" name="Int. J. Syst. Evol. Microbiol.">
        <title>The Global Catalogue of Microorganisms (GCM) 10K type strain sequencing project: providing services to taxonomists for standard genome sequencing and annotation.</title>
        <authorList>
            <consortium name="The Broad Institute Genomics Platform"/>
            <consortium name="The Broad Institute Genome Sequencing Center for Infectious Disease"/>
            <person name="Wu L."/>
            <person name="Ma J."/>
        </authorList>
    </citation>
    <scope>NUCLEOTIDE SEQUENCE [LARGE SCALE GENOMIC DNA]</scope>
    <source>
        <strain evidence="12">JCM 10671</strain>
    </source>
</reference>
<dbReference type="Gene3D" id="3.30.70.1450">
    <property type="entry name" value="Regulator of K+ conductance, C-terminal domain"/>
    <property type="match status" value="1"/>
</dbReference>
<keyword evidence="6 9" id="KW-1133">Transmembrane helix</keyword>
<dbReference type="Pfam" id="PF00999">
    <property type="entry name" value="Na_H_Exchanger"/>
    <property type="match status" value="1"/>
</dbReference>
<evidence type="ECO:0000256" key="9">
    <source>
        <dbReference type="SAM" id="Phobius"/>
    </source>
</evidence>
<comment type="subcellular location">
    <subcellularLocation>
        <location evidence="1">Cell membrane</location>
        <topology evidence="1">Multi-pass membrane protein</topology>
    </subcellularLocation>
</comment>
<evidence type="ECO:0000313" key="11">
    <source>
        <dbReference type="EMBL" id="GAA0603858.1"/>
    </source>
</evidence>
<feature type="transmembrane region" description="Helical" evidence="9">
    <location>
        <begin position="132"/>
        <end position="155"/>
    </location>
</feature>
<organism evidence="11 12">
    <name type="scientific">Sporichthya brevicatena</name>
    <dbReference type="NCBI Taxonomy" id="171442"/>
    <lineage>
        <taxon>Bacteria</taxon>
        <taxon>Bacillati</taxon>
        <taxon>Actinomycetota</taxon>
        <taxon>Actinomycetes</taxon>
        <taxon>Sporichthyales</taxon>
        <taxon>Sporichthyaceae</taxon>
        <taxon>Sporichthya</taxon>
    </lineage>
</organism>
<evidence type="ECO:0000256" key="6">
    <source>
        <dbReference type="ARBA" id="ARBA00022989"/>
    </source>
</evidence>
<dbReference type="PROSITE" id="PS51202">
    <property type="entry name" value="RCK_C"/>
    <property type="match status" value="1"/>
</dbReference>
<keyword evidence="2" id="KW-0813">Transport</keyword>
<evidence type="ECO:0000256" key="7">
    <source>
        <dbReference type="ARBA" id="ARBA00023065"/>
    </source>
</evidence>
<evidence type="ECO:0000313" key="12">
    <source>
        <dbReference type="Proteomes" id="UP001500957"/>
    </source>
</evidence>
<feature type="transmembrane region" description="Helical" evidence="9">
    <location>
        <begin position="200"/>
        <end position="219"/>
    </location>
</feature>
<dbReference type="InterPro" id="IPR006037">
    <property type="entry name" value="RCK_C"/>
</dbReference>
<dbReference type="Pfam" id="PF02080">
    <property type="entry name" value="TrkA_C"/>
    <property type="match status" value="1"/>
</dbReference>
<dbReference type="NCBIfam" id="NF003715">
    <property type="entry name" value="PRK05326.1-2"/>
    <property type="match status" value="1"/>
</dbReference>
<dbReference type="NCBIfam" id="NF003716">
    <property type="entry name" value="PRK05326.1-3"/>
    <property type="match status" value="1"/>
</dbReference>
<evidence type="ECO:0000256" key="1">
    <source>
        <dbReference type="ARBA" id="ARBA00004651"/>
    </source>
</evidence>
<feature type="transmembrane region" description="Helical" evidence="9">
    <location>
        <begin position="20"/>
        <end position="40"/>
    </location>
</feature>
<name>A0ABP3R5C5_9ACTN</name>
<feature type="domain" description="RCK C-terminal" evidence="10">
    <location>
        <begin position="413"/>
        <end position="495"/>
    </location>
</feature>
<dbReference type="InterPro" id="IPR036721">
    <property type="entry name" value="RCK_C_sf"/>
</dbReference>
<sequence length="510" mass="53349">MILGSGGGGEGALTLDELNIGLLVGSSVLIVAIIAVRLASRTSLPSLLLYLGLGVLLGQDVIGIEFSDDVLTRTLGYAALVIILAEGGITTNWANMRPAVPVAALLATVGVGVSVLITGAAAHYLLDLNWQVSFLLAAIVSSTDAAAVFSVLRLLTVRHKLVGVLEAESGFNDAPVVILTVALSTTDAFGAGDLPHLVGLLVYELSVGLVVGLAAGFLGAAGLRRLALPSSGLYPIAVLALAVLAYSGASMIHASGFLAVYIAAVILGNSRLPHRPATRGFVEGLAWLAQIGLFVLLGLLVSPDELGSDVLPAIAVGFVLLFVARPAAVFASTVWFRWPWREQAFLSWAGLRGAVPIVVATIPVVEGVPDNERLFNIVFVLAVIYTLLQGPTLPLAARRLGVVAEAEPVDLDLEAAPLERLGAQVLQMRVPPESKMHGVEVFELRLPQGASVSLIVRGGNSLVPGGTTRIQRGDELLVVTPTAIRRATEERLRAVSEHGRLAGWVDRNRS</sequence>
<dbReference type="RefSeq" id="WP_344600624.1">
    <property type="nucleotide sequence ID" value="NZ_BAAAHE010000002.1"/>
</dbReference>
<keyword evidence="7" id="KW-0406">Ion transport</keyword>
<protein>
    <submittedName>
        <fullName evidence="11">Potassium/proton antiporter</fullName>
    </submittedName>
</protein>
<feature type="transmembrane region" description="Helical" evidence="9">
    <location>
        <begin position="226"/>
        <end position="246"/>
    </location>
</feature>
<feature type="transmembrane region" description="Helical" evidence="9">
    <location>
        <begin position="377"/>
        <end position="397"/>
    </location>
</feature>
<feature type="transmembrane region" description="Helical" evidence="9">
    <location>
        <begin position="47"/>
        <end position="64"/>
    </location>
</feature>
<proteinExistence type="predicted"/>
<feature type="transmembrane region" description="Helical" evidence="9">
    <location>
        <begin position="252"/>
        <end position="269"/>
    </location>
</feature>
<evidence type="ECO:0000256" key="5">
    <source>
        <dbReference type="ARBA" id="ARBA00022692"/>
    </source>
</evidence>
<evidence type="ECO:0000256" key="2">
    <source>
        <dbReference type="ARBA" id="ARBA00022448"/>
    </source>
</evidence>
<dbReference type="PANTHER" id="PTHR32507">
    <property type="entry name" value="NA(+)/H(+) ANTIPORTER 1"/>
    <property type="match status" value="1"/>
</dbReference>
<dbReference type="SUPFAM" id="SSF116726">
    <property type="entry name" value="TrkA C-terminal domain-like"/>
    <property type="match status" value="1"/>
</dbReference>
<feature type="transmembrane region" description="Helical" evidence="9">
    <location>
        <begin position="313"/>
        <end position="338"/>
    </location>
</feature>
<keyword evidence="5 9" id="KW-0812">Transmembrane</keyword>
<feature type="transmembrane region" description="Helical" evidence="9">
    <location>
        <begin position="281"/>
        <end position="301"/>
    </location>
</feature>
<dbReference type="Gene3D" id="1.20.1530.20">
    <property type="match status" value="1"/>
</dbReference>
<dbReference type="InterPro" id="IPR006153">
    <property type="entry name" value="Cation/H_exchanger_TM"/>
</dbReference>
<keyword evidence="8 9" id="KW-0472">Membrane</keyword>
<keyword evidence="4" id="KW-1003">Cell membrane</keyword>
<dbReference type="EMBL" id="BAAAHE010000002">
    <property type="protein sequence ID" value="GAA0603858.1"/>
    <property type="molecule type" value="Genomic_DNA"/>
</dbReference>
<evidence type="ECO:0000259" key="10">
    <source>
        <dbReference type="PROSITE" id="PS51202"/>
    </source>
</evidence>
<comment type="caution">
    <text evidence="11">The sequence shown here is derived from an EMBL/GenBank/DDBJ whole genome shotgun (WGS) entry which is preliminary data.</text>
</comment>
<evidence type="ECO:0000256" key="8">
    <source>
        <dbReference type="ARBA" id="ARBA00023136"/>
    </source>
</evidence>
<dbReference type="Proteomes" id="UP001500957">
    <property type="component" value="Unassembled WGS sequence"/>
</dbReference>
<feature type="transmembrane region" description="Helical" evidence="9">
    <location>
        <begin position="102"/>
        <end position="126"/>
    </location>
</feature>
<evidence type="ECO:0000256" key="3">
    <source>
        <dbReference type="ARBA" id="ARBA00022449"/>
    </source>
</evidence>
<dbReference type="PANTHER" id="PTHR32507:SF7">
    <property type="entry name" value="K(+)_H(+) ANTIPORTER NHAP2"/>
    <property type="match status" value="1"/>
</dbReference>
<feature type="transmembrane region" description="Helical" evidence="9">
    <location>
        <begin position="345"/>
        <end position="365"/>
    </location>
</feature>
<accession>A0ABP3R5C5</accession>
<keyword evidence="12" id="KW-1185">Reference proteome</keyword>